<dbReference type="SMART" id="SM00984">
    <property type="entry name" value="UDPG_MGDP_dh_C"/>
    <property type="match status" value="1"/>
</dbReference>
<dbReference type="InterPro" id="IPR001732">
    <property type="entry name" value="UDP-Glc/GDP-Man_DH_N"/>
</dbReference>
<dbReference type="AlphaFoldDB" id="A0A1I6P102"/>
<evidence type="ECO:0000313" key="6">
    <source>
        <dbReference type="Proteomes" id="UP000198660"/>
    </source>
</evidence>
<dbReference type="InterPro" id="IPR036220">
    <property type="entry name" value="UDP-Glc/GDP-Man_DH_C_sf"/>
</dbReference>
<organism evidence="5 6">
    <name type="scientific">Marininema halotolerans</name>
    <dbReference type="NCBI Taxonomy" id="1155944"/>
    <lineage>
        <taxon>Bacteria</taxon>
        <taxon>Bacillati</taxon>
        <taxon>Bacillota</taxon>
        <taxon>Bacilli</taxon>
        <taxon>Bacillales</taxon>
        <taxon>Thermoactinomycetaceae</taxon>
        <taxon>Marininema</taxon>
    </lineage>
</organism>
<keyword evidence="2" id="KW-0520">NAD</keyword>
<dbReference type="SUPFAM" id="SSF51735">
    <property type="entry name" value="NAD(P)-binding Rossmann-fold domains"/>
    <property type="match status" value="1"/>
</dbReference>
<dbReference type="InterPro" id="IPR017476">
    <property type="entry name" value="UDP-Glc/GDP-Man"/>
</dbReference>
<feature type="domain" description="UDP-glucose/GDP-mannose dehydrogenase C-terminal" evidence="4">
    <location>
        <begin position="365"/>
        <end position="460"/>
    </location>
</feature>
<dbReference type="Gene3D" id="3.40.50.720">
    <property type="entry name" value="NAD(P)-binding Rossmann-like Domain"/>
    <property type="match status" value="2"/>
</dbReference>
<evidence type="ECO:0000256" key="2">
    <source>
        <dbReference type="ARBA" id="ARBA00023027"/>
    </source>
</evidence>
<gene>
    <name evidence="5" type="ORF">SAMN05444972_101290</name>
</gene>
<dbReference type="InterPro" id="IPR036291">
    <property type="entry name" value="NAD(P)-bd_dom_sf"/>
</dbReference>
<dbReference type="NCBIfam" id="TIGR03026">
    <property type="entry name" value="NDP-sugDHase"/>
    <property type="match status" value="1"/>
</dbReference>
<name>A0A1I6P102_9BACL</name>
<keyword evidence="6" id="KW-1185">Reference proteome</keyword>
<proteinExistence type="inferred from homology"/>
<dbReference type="Pfam" id="PF03720">
    <property type="entry name" value="UDPG_MGDP_dh_C"/>
    <property type="match status" value="1"/>
</dbReference>
<reference evidence="6" key="1">
    <citation type="submission" date="2016-10" db="EMBL/GenBank/DDBJ databases">
        <authorList>
            <person name="Varghese N."/>
            <person name="Submissions S."/>
        </authorList>
    </citation>
    <scope>NUCLEOTIDE SEQUENCE [LARGE SCALE GENOMIC DNA]</scope>
    <source>
        <strain evidence="6">DSM 45789</strain>
    </source>
</reference>
<keyword evidence="1" id="KW-0560">Oxidoreductase</keyword>
<dbReference type="PANTHER" id="PTHR43491">
    <property type="entry name" value="UDP-N-ACETYL-D-MANNOSAMINE DEHYDROGENASE"/>
    <property type="match status" value="1"/>
</dbReference>
<dbReference type="GO" id="GO:0016628">
    <property type="term" value="F:oxidoreductase activity, acting on the CH-CH group of donors, NAD or NADP as acceptor"/>
    <property type="evidence" value="ECO:0007669"/>
    <property type="project" value="InterPro"/>
</dbReference>
<dbReference type="Pfam" id="PF03721">
    <property type="entry name" value="UDPG_MGDP_dh_N"/>
    <property type="match status" value="1"/>
</dbReference>
<sequence>MPNINRMVPNNDADFLVTMNPVSGGVYPDIRDRSLQMEKILERINRKNAVIGVIGLGYVGLPLALEKAKAGYHVIGFDIQEKRVDMVNQGINYIGDIIDEELADTVRRGGLKATADYADLADIDAVAICVPTPLDRYQQPDTSYVEASAKEIAKRLHPGMLVVLESTTYPGTTEEVVLPILEAGGLKVGEDFYLAFSPERVDPGNKVFNTKNTPKVVGGVTPACTQVAAALYRNVLEGEVVEVSSPAVAEMEKILENTFRNINIALANEMAVLCNKMGIDYWEVVEAAKSKPYGFMAFYPGPGLGGHCIPIDPYYLTWKAREYKYHTRLIELAGEINNYMPDFVVERSMQILNRYQKSMSGAKVLILGVAYKRDIDDMRESPVLEIIEKLEKCGAELWINDPHIPAFTVKDHHYESMELTADLLQSADLVLITTDHTDYNYDMIATHARVIFDTRNAMKNTKNIQGDYEKI</sequence>
<evidence type="ECO:0000256" key="3">
    <source>
        <dbReference type="PIRNR" id="PIRNR000124"/>
    </source>
</evidence>
<dbReference type="InterPro" id="IPR014027">
    <property type="entry name" value="UDP-Glc/GDP-Man_DH_C"/>
</dbReference>
<dbReference type="SUPFAM" id="SSF48179">
    <property type="entry name" value="6-phosphogluconate dehydrogenase C-terminal domain-like"/>
    <property type="match status" value="1"/>
</dbReference>
<dbReference type="Pfam" id="PF00984">
    <property type="entry name" value="UDPG_MGDP_dh"/>
    <property type="match status" value="1"/>
</dbReference>
<dbReference type="SUPFAM" id="SSF52413">
    <property type="entry name" value="UDP-glucose/GDP-mannose dehydrogenase C-terminal domain"/>
    <property type="match status" value="1"/>
</dbReference>
<dbReference type="InterPro" id="IPR008927">
    <property type="entry name" value="6-PGluconate_DH-like_C_sf"/>
</dbReference>
<dbReference type="PANTHER" id="PTHR43491:SF1">
    <property type="entry name" value="UDP-N-ACETYL-D-MANNOSAMINE DEHYDROGENASE"/>
    <property type="match status" value="1"/>
</dbReference>
<dbReference type="InterPro" id="IPR028359">
    <property type="entry name" value="UDP_ManNAc/GlcNAc_DH"/>
</dbReference>
<dbReference type="PIRSF" id="PIRSF000124">
    <property type="entry name" value="UDPglc_GDPman_dh"/>
    <property type="match status" value="1"/>
</dbReference>
<dbReference type="EMBL" id="FPAA01000001">
    <property type="protein sequence ID" value="SFS33896.1"/>
    <property type="molecule type" value="Genomic_DNA"/>
</dbReference>
<evidence type="ECO:0000259" key="4">
    <source>
        <dbReference type="SMART" id="SM00984"/>
    </source>
</evidence>
<comment type="similarity">
    <text evidence="3">Belongs to the UDP-glucose/GDP-mannose dehydrogenase family.</text>
</comment>
<evidence type="ECO:0000313" key="5">
    <source>
        <dbReference type="EMBL" id="SFS33896.1"/>
    </source>
</evidence>
<accession>A0A1I6P102</accession>
<dbReference type="GO" id="GO:0000271">
    <property type="term" value="P:polysaccharide biosynthetic process"/>
    <property type="evidence" value="ECO:0007669"/>
    <property type="project" value="InterPro"/>
</dbReference>
<dbReference type="GO" id="GO:0051287">
    <property type="term" value="F:NAD binding"/>
    <property type="evidence" value="ECO:0007669"/>
    <property type="project" value="InterPro"/>
</dbReference>
<dbReference type="Proteomes" id="UP000198660">
    <property type="component" value="Unassembled WGS sequence"/>
</dbReference>
<dbReference type="GO" id="GO:0016616">
    <property type="term" value="F:oxidoreductase activity, acting on the CH-OH group of donors, NAD or NADP as acceptor"/>
    <property type="evidence" value="ECO:0007669"/>
    <property type="project" value="InterPro"/>
</dbReference>
<dbReference type="InterPro" id="IPR014026">
    <property type="entry name" value="UDP-Glc/GDP-Man_DH_dimer"/>
</dbReference>
<protein>
    <submittedName>
        <fullName evidence="5">UDP-N-acetyl-D-glucosamine dehydrogenase</fullName>
    </submittedName>
</protein>
<dbReference type="PIRSF" id="PIRSF500136">
    <property type="entry name" value="UDP_ManNAc_DH"/>
    <property type="match status" value="1"/>
</dbReference>
<evidence type="ECO:0000256" key="1">
    <source>
        <dbReference type="ARBA" id="ARBA00023002"/>
    </source>
</evidence>